<evidence type="ECO:0000313" key="4">
    <source>
        <dbReference type="WBParaSite" id="HCON_00037930-00001"/>
    </source>
</evidence>
<feature type="signal peptide" evidence="2">
    <location>
        <begin position="1"/>
        <end position="15"/>
    </location>
</feature>
<feature type="chain" id="PRO_5029606200" evidence="2">
    <location>
        <begin position="16"/>
        <end position="250"/>
    </location>
</feature>
<evidence type="ECO:0000256" key="2">
    <source>
        <dbReference type="SAM" id="SignalP"/>
    </source>
</evidence>
<dbReference type="AlphaFoldDB" id="A0A7I4Y0Y1"/>
<keyword evidence="3" id="KW-1185">Reference proteome</keyword>
<protein>
    <submittedName>
        <fullName evidence="4">Conserved secreted protein</fullName>
    </submittedName>
</protein>
<evidence type="ECO:0000256" key="1">
    <source>
        <dbReference type="SAM" id="MobiDB-lite"/>
    </source>
</evidence>
<evidence type="ECO:0000313" key="3">
    <source>
        <dbReference type="Proteomes" id="UP000025227"/>
    </source>
</evidence>
<feature type="region of interest" description="Disordered" evidence="1">
    <location>
        <begin position="196"/>
        <end position="216"/>
    </location>
</feature>
<accession>A0A7I4Y0Y1</accession>
<dbReference type="WBParaSite" id="HCON_00037930-00001">
    <property type="protein sequence ID" value="HCON_00037930-00001"/>
    <property type="gene ID" value="HCON_00037930"/>
</dbReference>
<dbReference type="Proteomes" id="UP000025227">
    <property type="component" value="Unplaced"/>
</dbReference>
<dbReference type="OrthoDB" id="5873121at2759"/>
<proteinExistence type="predicted"/>
<dbReference type="OMA" id="NWRRSPI"/>
<organism evidence="3 4">
    <name type="scientific">Haemonchus contortus</name>
    <name type="common">Barber pole worm</name>
    <dbReference type="NCBI Taxonomy" id="6289"/>
    <lineage>
        <taxon>Eukaryota</taxon>
        <taxon>Metazoa</taxon>
        <taxon>Ecdysozoa</taxon>
        <taxon>Nematoda</taxon>
        <taxon>Chromadorea</taxon>
        <taxon>Rhabditida</taxon>
        <taxon>Rhabditina</taxon>
        <taxon>Rhabditomorpha</taxon>
        <taxon>Strongyloidea</taxon>
        <taxon>Trichostrongylidae</taxon>
        <taxon>Haemonchus</taxon>
    </lineage>
</organism>
<reference evidence="4" key="1">
    <citation type="submission" date="2020-12" db="UniProtKB">
        <authorList>
            <consortium name="WormBaseParasite"/>
        </authorList>
    </citation>
    <scope>IDENTIFICATION</scope>
    <source>
        <strain evidence="4">MHco3</strain>
    </source>
</reference>
<sequence length="250" mass="28217">MLVLLWISVSTVVYAEINENDELNSDTKGLRPPPRIGHFGRPLVITASPENIEDITMTRRRREINEDILDEEAANEIFGSERRKAPQHQHIGPPAPPDPSFYRKQMLVLATGQAFETQSGPALFERGSRALPPTTNVVPYDISVDPNYPVQAPRARALADEFSQNQVDEEFRTGYRWRSNPARTLTLYQSPGINQNWRRSPIRSGQQPSGFFPSRSYTGSQSPYGIAQGYVYDSRALSTNYRGTPQYFLG</sequence>
<name>A0A7I4Y0Y1_HAECO</name>
<keyword evidence="2" id="KW-0732">Signal</keyword>